<name>A0ABV2XPV1_9ACTN</name>
<evidence type="ECO:0000313" key="2">
    <source>
        <dbReference type="EMBL" id="MEU2266024.1"/>
    </source>
</evidence>
<comment type="caution">
    <text evidence="2">The sequence shown here is derived from an EMBL/GenBank/DDBJ whole genome shotgun (WGS) entry which is preliminary data.</text>
</comment>
<dbReference type="EMBL" id="JBEYBN010000006">
    <property type="protein sequence ID" value="MEU2266024.1"/>
    <property type="molecule type" value="Genomic_DNA"/>
</dbReference>
<dbReference type="Proteomes" id="UP001550603">
    <property type="component" value="Unassembled WGS sequence"/>
</dbReference>
<feature type="region of interest" description="Disordered" evidence="1">
    <location>
        <begin position="61"/>
        <end position="80"/>
    </location>
</feature>
<accession>A0ABV2XPV1</accession>
<organism evidence="2 3">
    <name type="scientific">Streptomyces olindensis</name>
    <dbReference type="NCBI Taxonomy" id="358823"/>
    <lineage>
        <taxon>Bacteria</taxon>
        <taxon>Bacillati</taxon>
        <taxon>Actinomycetota</taxon>
        <taxon>Actinomycetes</taxon>
        <taxon>Kitasatosporales</taxon>
        <taxon>Streptomycetaceae</taxon>
        <taxon>Streptomyces</taxon>
    </lineage>
</organism>
<dbReference type="RefSeq" id="WP_359785955.1">
    <property type="nucleotide sequence ID" value="NZ_JBEYBN010000006.1"/>
</dbReference>
<keyword evidence="3" id="KW-1185">Reference proteome</keyword>
<protein>
    <submittedName>
        <fullName evidence="2">Uncharacterized protein</fullName>
    </submittedName>
</protein>
<gene>
    <name evidence="2" type="ORF">ABZ568_06190</name>
</gene>
<proteinExistence type="predicted"/>
<evidence type="ECO:0000313" key="3">
    <source>
        <dbReference type="Proteomes" id="UP001550603"/>
    </source>
</evidence>
<reference evidence="2 3" key="1">
    <citation type="submission" date="2024-06" db="EMBL/GenBank/DDBJ databases">
        <title>The Natural Products Discovery Center: Release of the First 8490 Sequenced Strains for Exploring Actinobacteria Biosynthetic Diversity.</title>
        <authorList>
            <person name="Kalkreuter E."/>
            <person name="Kautsar S.A."/>
            <person name="Yang D."/>
            <person name="Bader C.D."/>
            <person name="Teijaro C.N."/>
            <person name="Fluegel L."/>
            <person name="Davis C.M."/>
            <person name="Simpson J.R."/>
            <person name="Lauterbach L."/>
            <person name="Steele A.D."/>
            <person name="Gui C."/>
            <person name="Meng S."/>
            <person name="Li G."/>
            <person name="Viehrig K."/>
            <person name="Ye F."/>
            <person name="Su P."/>
            <person name="Kiefer A.F."/>
            <person name="Nichols A."/>
            <person name="Cepeda A.J."/>
            <person name="Yan W."/>
            <person name="Fan B."/>
            <person name="Jiang Y."/>
            <person name="Adhikari A."/>
            <person name="Zheng C.-J."/>
            <person name="Schuster L."/>
            <person name="Cowan T.M."/>
            <person name="Smanski M.J."/>
            <person name="Chevrette M.G."/>
            <person name="De Carvalho L.P.S."/>
            <person name="Shen B."/>
        </authorList>
    </citation>
    <scope>NUCLEOTIDE SEQUENCE [LARGE SCALE GENOMIC DNA]</scope>
    <source>
        <strain evidence="2 3">NPDC019583</strain>
    </source>
</reference>
<feature type="compositionally biased region" description="Basic and acidic residues" evidence="1">
    <location>
        <begin position="18"/>
        <end position="51"/>
    </location>
</feature>
<evidence type="ECO:0000256" key="1">
    <source>
        <dbReference type="SAM" id="MobiDB-lite"/>
    </source>
</evidence>
<sequence length="80" mass="8606">MDTIVISVIAAANSTSGRCHDRHGADGDHDGAGREFGRKEDMTPPPRVDSDTIRYPIAQLSMMGDEVGKGRPGLRAKVKE</sequence>
<feature type="region of interest" description="Disordered" evidence="1">
    <location>
        <begin position="14"/>
        <end position="51"/>
    </location>
</feature>